<evidence type="ECO:0000313" key="3">
    <source>
        <dbReference type="Proteomes" id="UP000054630"/>
    </source>
</evidence>
<dbReference type="AlphaFoldDB" id="A0A0V0S6T9"/>
<keyword evidence="1" id="KW-0472">Membrane</keyword>
<dbReference type="EMBL" id="JYDL01000031">
    <property type="protein sequence ID" value="KRX22461.1"/>
    <property type="molecule type" value="Genomic_DNA"/>
</dbReference>
<dbReference type="Proteomes" id="UP000054630">
    <property type="component" value="Unassembled WGS sequence"/>
</dbReference>
<organism evidence="2 3">
    <name type="scientific">Trichinella nelsoni</name>
    <dbReference type="NCBI Taxonomy" id="6336"/>
    <lineage>
        <taxon>Eukaryota</taxon>
        <taxon>Metazoa</taxon>
        <taxon>Ecdysozoa</taxon>
        <taxon>Nematoda</taxon>
        <taxon>Enoplea</taxon>
        <taxon>Dorylaimia</taxon>
        <taxon>Trichinellida</taxon>
        <taxon>Trichinellidae</taxon>
        <taxon>Trichinella</taxon>
    </lineage>
</organism>
<evidence type="ECO:0000313" key="2">
    <source>
        <dbReference type="EMBL" id="KRX22461.1"/>
    </source>
</evidence>
<keyword evidence="1" id="KW-0812">Transmembrane</keyword>
<accession>A0A0V0S6T9</accession>
<name>A0A0V0S6T9_9BILA</name>
<gene>
    <name evidence="2" type="ORF">T07_8445</name>
</gene>
<feature type="transmembrane region" description="Helical" evidence="1">
    <location>
        <begin position="6"/>
        <end position="26"/>
    </location>
</feature>
<keyword evidence="1" id="KW-1133">Transmembrane helix</keyword>
<keyword evidence="3" id="KW-1185">Reference proteome</keyword>
<protein>
    <submittedName>
        <fullName evidence="2">Uncharacterized protein</fullName>
    </submittedName>
</protein>
<reference evidence="2 3" key="1">
    <citation type="submission" date="2015-01" db="EMBL/GenBank/DDBJ databases">
        <title>Evolution of Trichinella species and genotypes.</title>
        <authorList>
            <person name="Korhonen P.K."/>
            <person name="Edoardo P."/>
            <person name="Giuseppe L.R."/>
            <person name="Gasser R.B."/>
        </authorList>
    </citation>
    <scope>NUCLEOTIDE SEQUENCE [LARGE SCALE GENOMIC DNA]</scope>
    <source>
        <strain evidence="2">ISS37</strain>
    </source>
</reference>
<evidence type="ECO:0000256" key="1">
    <source>
        <dbReference type="SAM" id="Phobius"/>
    </source>
</evidence>
<proteinExistence type="predicted"/>
<comment type="caution">
    <text evidence="2">The sequence shown here is derived from an EMBL/GenBank/DDBJ whole genome shotgun (WGS) entry which is preliminary data.</text>
</comment>
<sequence length="34" mass="3480">MAKPPAVLANGVFKLGGIGGFIAAALRLPQPYLQ</sequence>